<dbReference type="InterPro" id="IPR004256">
    <property type="entry name" value="DUF234"/>
</dbReference>
<accession>A0ABU3BQ48</accession>
<keyword evidence="4" id="KW-1185">Reference proteome</keyword>
<dbReference type="Gene3D" id="3.40.50.300">
    <property type="entry name" value="P-loop containing nucleotide triphosphate hydrolases"/>
    <property type="match status" value="1"/>
</dbReference>
<protein>
    <submittedName>
        <fullName evidence="3">ATP-binding protein</fullName>
    </submittedName>
</protein>
<keyword evidence="3" id="KW-0547">Nucleotide-binding</keyword>
<dbReference type="SUPFAM" id="SSF46785">
    <property type="entry name" value="Winged helix' DNA-binding domain"/>
    <property type="match status" value="1"/>
</dbReference>
<organism evidence="3 4">
    <name type="scientific">Rubrivirga litoralis</name>
    <dbReference type="NCBI Taxonomy" id="3075598"/>
    <lineage>
        <taxon>Bacteria</taxon>
        <taxon>Pseudomonadati</taxon>
        <taxon>Rhodothermota</taxon>
        <taxon>Rhodothermia</taxon>
        <taxon>Rhodothermales</taxon>
        <taxon>Rubricoccaceae</taxon>
        <taxon>Rubrivirga</taxon>
    </lineage>
</organism>
<reference evidence="3 4" key="1">
    <citation type="submission" date="2023-09" db="EMBL/GenBank/DDBJ databases">
        <authorList>
            <person name="Rey-Velasco X."/>
        </authorList>
    </citation>
    <scope>NUCLEOTIDE SEQUENCE [LARGE SCALE GENOMIC DNA]</scope>
    <source>
        <strain evidence="3 4">F394</strain>
    </source>
</reference>
<evidence type="ECO:0000259" key="2">
    <source>
        <dbReference type="Pfam" id="PF03008"/>
    </source>
</evidence>
<dbReference type="SUPFAM" id="SSF52540">
    <property type="entry name" value="P-loop containing nucleoside triphosphate hydrolases"/>
    <property type="match status" value="1"/>
</dbReference>
<feature type="domain" description="DUF234" evidence="2">
    <location>
        <begin position="319"/>
        <end position="420"/>
    </location>
</feature>
<dbReference type="RefSeq" id="WP_311662757.1">
    <property type="nucleotide sequence ID" value="NZ_JAVRHT010000012.1"/>
</dbReference>
<dbReference type="GO" id="GO:0005524">
    <property type="term" value="F:ATP binding"/>
    <property type="evidence" value="ECO:0007669"/>
    <property type="project" value="UniProtKB-KW"/>
</dbReference>
<comment type="caution">
    <text evidence="3">The sequence shown here is derived from an EMBL/GenBank/DDBJ whole genome shotgun (WGS) entry which is preliminary data.</text>
</comment>
<dbReference type="PANTHER" id="PTHR34704">
    <property type="entry name" value="ATPASE"/>
    <property type="match status" value="1"/>
</dbReference>
<dbReference type="InterPro" id="IPR027417">
    <property type="entry name" value="P-loop_NTPase"/>
</dbReference>
<dbReference type="PANTHER" id="PTHR34704:SF1">
    <property type="entry name" value="ATPASE"/>
    <property type="match status" value="1"/>
</dbReference>
<keyword evidence="3" id="KW-0067">ATP-binding</keyword>
<gene>
    <name evidence="3" type="ORF">RM540_06585</name>
</gene>
<proteinExistence type="predicted"/>
<evidence type="ECO:0000259" key="1">
    <source>
        <dbReference type="Pfam" id="PF01637"/>
    </source>
</evidence>
<name>A0ABU3BQ48_9BACT</name>
<evidence type="ECO:0000313" key="3">
    <source>
        <dbReference type="EMBL" id="MDT0631414.1"/>
    </source>
</evidence>
<dbReference type="EMBL" id="JAVRHT010000012">
    <property type="protein sequence ID" value="MDT0631414.1"/>
    <property type="molecule type" value="Genomic_DNA"/>
</dbReference>
<dbReference type="Pfam" id="PF01637">
    <property type="entry name" value="ATPase_2"/>
    <property type="match status" value="1"/>
</dbReference>
<dbReference type="Pfam" id="PF03008">
    <property type="entry name" value="DUF234"/>
    <property type="match status" value="1"/>
</dbReference>
<dbReference type="Proteomes" id="UP001267426">
    <property type="component" value="Unassembled WGS sequence"/>
</dbReference>
<evidence type="ECO:0000313" key="4">
    <source>
        <dbReference type="Proteomes" id="UP001267426"/>
    </source>
</evidence>
<dbReference type="InterPro" id="IPR011579">
    <property type="entry name" value="ATPase_dom"/>
</dbReference>
<feature type="domain" description="ATPase" evidence="1">
    <location>
        <begin position="9"/>
        <end position="209"/>
    </location>
</feature>
<dbReference type="InterPro" id="IPR036390">
    <property type="entry name" value="WH_DNA-bd_sf"/>
</dbReference>
<sequence>MIAKPSDVLDRDREWSQLVRAVEERGPGLVLVVGRRRAGKSFLLTRFARAVGGLYVQATRKTEREQLLDVSRALGERFDDAALRRVSLPDWEAVLEYVVERAAGEPFAFVLDEFPYLAGAAPALPSILQAWWDHQATDTRVTLVLSGSHVSAMNRLVGADQPLYGRCTARVDVRAFDALDAARFAPDWSARDKVRLYAVFGGLPGHLALVDPGRTLGENVARHVLDTSGRLYDEAAHAFDAFLSDAAVHYSVVEAVASGERRWSRITSRVGKQTSALKRPLDWLLGMGVVERMAPITEYPRPNPKRVQYRLSDPYLAFWHRFVADVRGQGLASLVPPEALWEQTVEPRLDETHVAGVFEDVCRQWVARRAVRDDGALSLLPFAPMQVGSWWTGDSAEEVDVVALDGKGGLLVGECKWGRADGRDLDTLVRRGALVAAEAGGVERVTPVLFTAGGLDARAEARVEAGEAVHVSVEAMFGLGPDALTP</sequence>